<proteinExistence type="predicted"/>
<dbReference type="InterPro" id="IPR001810">
    <property type="entry name" value="F-box_dom"/>
</dbReference>
<name>A0A2H1H7T5_ZYMTR</name>
<feature type="domain" description="F-box" evidence="1">
    <location>
        <begin position="17"/>
        <end position="66"/>
    </location>
</feature>
<evidence type="ECO:0000313" key="3">
    <source>
        <dbReference type="Proteomes" id="UP000245764"/>
    </source>
</evidence>
<accession>A0A2H1H7T5</accession>
<gene>
    <name evidence="2" type="ORF">ZT1E4_G11194</name>
</gene>
<dbReference type="AlphaFoldDB" id="A0A2H1H7T5"/>
<sequence>MASLTTPPMFDWSNSSMATIMDLPAELLIAISSYLTTPELGAMRRYCKYIEQSLFERFAKEFFTKRQFMIEHDSLKTLLSIANHPVLSKRLGEVLISTQHRGRGQLTSMTEADMGRFVDAQEADREILIASGIARELLQEAFSKLPHVRSVGVRDFDGKGRTRDGPHTRWRSWGWSTYPSAGLTLDRDPSKVFALVMAALGGSDSRPSKLEVILRHSTGLSPNGFYVSTSTAPMLAEAKSLMLDVGQFLRQRNLPAYKVHADALRRFLASSSNLETLRLNFRNPAGRPGAETILDWLGEPVQSMRAQPTPPMLFAKLTQFDIGYAELKSSTLLAVLTKFALTSFSVWNVNFLCANADSRTAPDGCLQFFSDLARLLRPSTSVKSVKLGHLTQIPLGLGNRSSRPISFVLEGSKSDDQDCELQGEVKFRARYGLSVAQWLEGVADRVWDWTVPQANSLDSSDEESVLEDDDGDDE</sequence>
<protein>
    <recommendedName>
        <fullName evidence="1">F-box domain-containing protein</fullName>
    </recommendedName>
</protein>
<dbReference type="Proteomes" id="UP000245764">
    <property type="component" value="Chromosome 13"/>
</dbReference>
<dbReference type="PROSITE" id="PS50181">
    <property type="entry name" value="FBOX"/>
    <property type="match status" value="1"/>
</dbReference>
<dbReference type="EMBL" id="LT854265">
    <property type="protein sequence ID" value="SMR61881.1"/>
    <property type="molecule type" value="Genomic_DNA"/>
</dbReference>
<organism evidence="2 3">
    <name type="scientific">Zymoseptoria tritici ST99CH_1E4</name>
    <dbReference type="NCBI Taxonomy" id="1276532"/>
    <lineage>
        <taxon>Eukaryota</taxon>
        <taxon>Fungi</taxon>
        <taxon>Dikarya</taxon>
        <taxon>Ascomycota</taxon>
        <taxon>Pezizomycotina</taxon>
        <taxon>Dothideomycetes</taxon>
        <taxon>Dothideomycetidae</taxon>
        <taxon>Mycosphaerellales</taxon>
        <taxon>Mycosphaerellaceae</taxon>
        <taxon>Zymoseptoria</taxon>
    </lineage>
</organism>
<evidence type="ECO:0000313" key="2">
    <source>
        <dbReference type="EMBL" id="SMR61881.1"/>
    </source>
</evidence>
<evidence type="ECO:0000259" key="1">
    <source>
        <dbReference type="PROSITE" id="PS50181"/>
    </source>
</evidence>
<reference evidence="3" key="1">
    <citation type="submission" date="2017-05" db="EMBL/GenBank/DDBJ databases">
        <authorList>
            <person name="Song R."/>
            <person name="Chenine A.L."/>
            <person name="Ruprecht R.M."/>
        </authorList>
    </citation>
    <scope>NUCLEOTIDE SEQUENCE [LARGE SCALE GENOMIC DNA]</scope>
</reference>